<reference evidence="4" key="3">
    <citation type="submission" date="2025-09" db="UniProtKB">
        <authorList>
            <consortium name="Ensembl"/>
        </authorList>
    </citation>
    <scope>IDENTIFICATION</scope>
</reference>
<dbReference type="InterPro" id="IPR002164">
    <property type="entry name" value="NAP_family"/>
</dbReference>
<feature type="region of interest" description="Disordered" evidence="3">
    <location>
        <begin position="1"/>
        <end position="68"/>
    </location>
</feature>
<feature type="compositionally biased region" description="Basic and acidic residues" evidence="3">
    <location>
        <begin position="15"/>
        <end position="32"/>
    </location>
</feature>
<evidence type="ECO:0000313" key="4">
    <source>
        <dbReference type="Ensembl" id="ENSCJAP00000077540.2"/>
    </source>
</evidence>
<dbReference type="PANTHER" id="PTHR11875">
    <property type="entry name" value="TESTIS-SPECIFIC Y-ENCODED PROTEIN"/>
    <property type="match status" value="1"/>
</dbReference>
<dbReference type="FunCoup" id="A0A5F4WIL5">
    <property type="interactions" value="47"/>
</dbReference>
<dbReference type="InParanoid" id="A0A5F4WIL5"/>
<gene>
    <name evidence="4" type="primary">TSPYL6</name>
</gene>
<dbReference type="Proteomes" id="UP000008225">
    <property type="component" value="Chromosome 14"/>
</dbReference>
<dbReference type="STRING" id="9483.ENSCJAP00000077540"/>
<comment type="similarity">
    <text evidence="1 2">Belongs to the nucleosome assembly protein (NAP) family.</text>
</comment>
<organism evidence="4 5">
    <name type="scientific">Callithrix jacchus</name>
    <name type="common">White-tufted-ear marmoset</name>
    <name type="synonym">Simia Jacchus</name>
    <dbReference type="NCBI Taxonomy" id="9483"/>
    <lineage>
        <taxon>Eukaryota</taxon>
        <taxon>Metazoa</taxon>
        <taxon>Chordata</taxon>
        <taxon>Craniata</taxon>
        <taxon>Vertebrata</taxon>
        <taxon>Euteleostomi</taxon>
        <taxon>Mammalia</taxon>
        <taxon>Eutheria</taxon>
        <taxon>Euarchontoglires</taxon>
        <taxon>Primates</taxon>
        <taxon>Haplorrhini</taxon>
        <taxon>Platyrrhini</taxon>
        <taxon>Cebidae</taxon>
        <taxon>Callitrichinae</taxon>
        <taxon>Callithrix</taxon>
        <taxon>Callithrix</taxon>
    </lineage>
</organism>
<keyword evidence="5" id="KW-1185">Reference proteome</keyword>
<protein>
    <submittedName>
        <fullName evidence="4">TSPY like 6</fullName>
    </submittedName>
</protein>
<dbReference type="OrthoDB" id="19419at2759"/>
<reference evidence="4" key="2">
    <citation type="submission" date="2025-08" db="UniProtKB">
        <authorList>
            <consortium name="Ensembl"/>
        </authorList>
    </citation>
    <scope>IDENTIFICATION</scope>
</reference>
<dbReference type="CTD" id="388951"/>
<feature type="region of interest" description="Disordered" evidence="3">
    <location>
        <begin position="96"/>
        <end position="133"/>
    </location>
</feature>
<dbReference type="RefSeq" id="XP_002757795.2">
    <property type="nucleotide sequence ID" value="XM_002757749.5"/>
</dbReference>
<proteinExistence type="inferred from homology"/>
<dbReference type="AlphaFoldDB" id="A0A5F4WIL5"/>
<dbReference type="GeneID" id="100396833"/>
<dbReference type="Gene3D" id="1.20.5.1500">
    <property type="match status" value="1"/>
</dbReference>
<dbReference type="InterPro" id="IPR037231">
    <property type="entry name" value="NAP-like_sf"/>
</dbReference>
<dbReference type="Bgee" id="ENSCJAG00000063293">
    <property type="expression patterns" value="Expressed in testis and 1 other cell type or tissue"/>
</dbReference>
<sequence>MSLPESPGSPSTLDHVLEDPHQGQRPGDESEAKQVMAETVESRLESILLPPPQLPEERVAPQDPTDCGDTLHILVNGGRGHGAINAGQEVTPLPAEGRETASASAATDGSLKDGFQGEERRGPGGEKALETCGTGRLESEVIAVGKPEDLEPEECAMLSAPADEKAGGTEMDMAEGNRATDEVNMEAGPGPLNMDLHLNPLEAIHLELDSMNAEADRALLQVERRFGPIHEYYLERRNDMIRSIPGFWVTAFHNHPQLSAMIRGQDAEMLSYLTDLEVKELRHPRTGCKFKFFFRRNPYFKNKLIVKVYEVISYGQVVSFSTLVMWRRGHGPQSFIHRNRHVICTFFTWFSDHCLPESDRIAHIIKEDIWPNPLQYYLLHEGAHRARRRPVREPVEIPRPFGFQSG</sequence>
<dbReference type="Pfam" id="PF00956">
    <property type="entry name" value="NAP"/>
    <property type="match status" value="1"/>
</dbReference>
<dbReference type="OMA" id="EECAMLS"/>
<dbReference type="GeneTree" id="ENSGT00940000166162"/>
<dbReference type="Ensembl" id="ENSCJAT00000115141.2">
    <property type="protein sequence ID" value="ENSCJAP00000077540.2"/>
    <property type="gene ID" value="ENSCJAG00000063293.2"/>
</dbReference>
<reference evidence="4" key="1">
    <citation type="submission" date="2009-03" db="EMBL/GenBank/DDBJ databases">
        <authorList>
            <person name="Warren W."/>
            <person name="Ye L."/>
            <person name="Minx P."/>
            <person name="Worley K."/>
            <person name="Gibbs R."/>
            <person name="Wilson R.K."/>
        </authorList>
    </citation>
    <scope>NUCLEOTIDE SEQUENCE [LARGE SCALE GENOMIC DNA]</scope>
</reference>
<dbReference type="GO" id="GO:0006334">
    <property type="term" value="P:nucleosome assembly"/>
    <property type="evidence" value="ECO:0007669"/>
    <property type="project" value="InterPro"/>
</dbReference>
<evidence type="ECO:0000313" key="5">
    <source>
        <dbReference type="Proteomes" id="UP000008225"/>
    </source>
</evidence>
<name>A0A5F4WIL5_CALJA</name>
<accession>A0A5F4WIL5</accession>
<dbReference type="Gene3D" id="3.30.1120.90">
    <property type="entry name" value="Nucleosome assembly protein"/>
    <property type="match status" value="1"/>
</dbReference>
<feature type="compositionally biased region" description="Basic and acidic residues" evidence="3">
    <location>
        <begin position="115"/>
        <end position="129"/>
    </location>
</feature>
<dbReference type="GO" id="GO:0005634">
    <property type="term" value="C:nucleus"/>
    <property type="evidence" value="ECO:0007669"/>
    <property type="project" value="InterPro"/>
</dbReference>
<dbReference type="FunFam" id="3.30.1120.90:FF:000002">
    <property type="entry name" value="Testis-specific Y-encoded-like protein 2"/>
    <property type="match status" value="1"/>
</dbReference>
<dbReference type="SUPFAM" id="SSF143113">
    <property type="entry name" value="NAP-like"/>
    <property type="match status" value="1"/>
</dbReference>
<evidence type="ECO:0000256" key="3">
    <source>
        <dbReference type="SAM" id="MobiDB-lite"/>
    </source>
</evidence>
<evidence type="ECO:0000256" key="2">
    <source>
        <dbReference type="RuleBase" id="RU003876"/>
    </source>
</evidence>
<evidence type="ECO:0000256" key="1">
    <source>
        <dbReference type="ARBA" id="ARBA00009947"/>
    </source>
</evidence>
<dbReference type="KEGG" id="cjc:100396833"/>